<dbReference type="SUPFAM" id="SSF52540">
    <property type="entry name" value="P-loop containing nucleoside triphosphate hydrolases"/>
    <property type="match status" value="1"/>
</dbReference>
<evidence type="ECO:0000313" key="11">
    <source>
        <dbReference type="Proteomes" id="UP000604341"/>
    </source>
</evidence>
<reference evidence="11" key="1">
    <citation type="journal article" date="2019" name="Int. J. Syst. Evol. Microbiol.">
        <title>The Global Catalogue of Microorganisms (GCM) 10K type strain sequencing project: providing services to taxonomists for standard genome sequencing and annotation.</title>
        <authorList>
            <consortium name="The Broad Institute Genomics Platform"/>
            <consortium name="The Broad Institute Genome Sequencing Center for Infectious Disease"/>
            <person name="Wu L."/>
            <person name="Ma J."/>
        </authorList>
    </citation>
    <scope>NUCLEOTIDE SEQUENCE [LARGE SCALE GENOMIC DNA]</scope>
    <source>
        <strain evidence="11">JCM 19173</strain>
    </source>
</reference>
<evidence type="ECO:0000256" key="5">
    <source>
        <dbReference type="ARBA" id="ARBA00022741"/>
    </source>
</evidence>
<proteinExistence type="inferred from homology"/>
<evidence type="ECO:0000256" key="6">
    <source>
        <dbReference type="ARBA" id="ARBA00022777"/>
    </source>
</evidence>
<evidence type="ECO:0000256" key="2">
    <source>
        <dbReference type="ARBA" id="ARBA00008420"/>
    </source>
</evidence>
<dbReference type="RefSeq" id="WP_229784466.1">
    <property type="nucleotide sequence ID" value="NZ_BMPE01000001.1"/>
</dbReference>
<evidence type="ECO:0000256" key="8">
    <source>
        <dbReference type="ARBA" id="ARBA00048090"/>
    </source>
</evidence>
<keyword evidence="11" id="KW-1185">Reference proteome</keyword>
<dbReference type="Proteomes" id="UP000604341">
    <property type="component" value="Unassembled WGS sequence"/>
</dbReference>
<keyword evidence="5 9" id="KW-0547">Nucleotide-binding</keyword>
<keyword evidence="6 9" id="KW-0418">Kinase</keyword>
<accession>A0ABQ2FIQ3</accession>
<dbReference type="EC" id="2.7.1.12" evidence="3 9"/>
<comment type="caution">
    <text evidence="10">The sequence shown here is derived from an EMBL/GenBank/DDBJ whole genome shotgun (WGS) entry which is preliminary data.</text>
</comment>
<dbReference type="CDD" id="cd02021">
    <property type="entry name" value="GntK"/>
    <property type="match status" value="1"/>
</dbReference>
<evidence type="ECO:0000313" key="10">
    <source>
        <dbReference type="EMBL" id="GGK92651.1"/>
    </source>
</evidence>
<sequence>MTLHPIPLRVVVMGVSGSGKSTLGRALGAALHAPFLDGDDYHTPAARARMHAGHGLTDEERAPWLRTLRAQLDEHSRVVLACSALKRTYRDTLRAPGTHFLYLNVPEPLLRERLVHRAGHYAGADLLPSQLATLEPPQADEHDLHILSVTPGDTPEQLLAHALTALKVT</sequence>
<dbReference type="InterPro" id="IPR027417">
    <property type="entry name" value="P-loop_NTPase"/>
</dbReference>
<dbReference type="PANTHER" id="PTHR43442">
    <property type="entry name" value="GLUCONOKINASE-RELATED"/>
    <property type="match status" value="1"/>
</dbReference>
<dbReference type="Gene3D" id="3.40.50.300">
    <property type="entry name" value="P-loop containing nucleotide triphosphate hydrolases"/>
    <property type="match status" value="1"/>
</dbReference>
<dbReference type="EMBL" id="BMPE01000001">
    <property type="protein sequence ID" value="GGK92651.1"/>
    <property type="molecule type" value="Genomic_DNA"/>
</dbReference>
<keyword evidence="4 9" id="KW-0808">Transferase</keyword>
<protein>
    <recommendedName>
        <fullName evidence="3 9">Gluconokinase</fullName>
        <ecNumber evidence="3 9">2.7.1.12</ecNumber>
    </recommendedName>
</protein>
<comment type="similarity">
    <text evidence="2 9">Belongs to the gluconokinase GntK/GntV family.</text>
</comment>
<dbReference type="Pfam" id="PF13671">
    <property type="entry name" value="AAA_33"/>
    <property type="match status" value="1"/>
</dbReference>
<evidence type="ECO:0000256" key="9">
    <source>
        <dbReference type="RuleBase" id="RU363066"/>
    </source>
</evidence>
<keyword evidence="7 9" id="KW-0067">ATP-binding</keyword>
<evidence type="ECO:0000256" key="4">
    <source>
        <dbReference type="ARBA" id="ARBA00022679"/>
    </source>
</evidence>
<dbReference type="InterPro" id="IPR006001">
    <property type="entry name" value="Therm_gnt_kin"/>
</dbReference>
<dbReference type="PANTHER" id="PTHR43442:SF3">
    <property type="entry name" value="GLUCONOKINASE-RELATED"/>
    <property type="match status" value="1"/>
</dbReference>
<comment type="catalytic activity">
    <reaction evidence="8 9">
        <text>D-gluconate + ATP = 6-phospho-D-gluconate + ADP + H(+)</text>
        <dbReference type="Rhea" id="RHEA:19433"/>
        <dbReference type="ChEBI" id="CHEBI:15378"/>
        <dbReference type="ChEBI" id="CHEBI:18391"/>
        <dbReference type="ChEBI" id="CHEBI:30616"/>
        <dbReference type="ChEBI" id="CHEBI:58759"/>
        <dbReference type="ChEBI" id="CHEBI:456216"/>
        <dbReference type="EC" id="2.7.1.12"/>
    </reaction>
</comment>
<evidence type="ECO:0000256" key="3">
    <source>
        <dbReference type="ARBA" id="ARBA00012054"/>
    </source>
</evidence>
<name>A0ABQ2FIQ3_9DEIO</name>
<comment type="pathway">
    <text evidence="1">Carbohydrate acid metabolism.</text>
</comment>
<organism evidence="10 11">
    <name type="scientific">Deinococcus radiotolerans</name>
    <dbReference type="NCBI Taxonomy" id="1309407"/>
    <lineage>
        <taxon>Bacteria</taxon>
        <taxon>Thermotogati</taxon>
        <taxon>Deinococcota</taxon>
        <taxon>Deinococci</taxon>
        <taxon>Deinococcales</taxon>
        <taxon>Deinococcaceae</taxon>
        <taxon>Deinococcus</taxon>
    </lineage>
</organism>
<gene>
    <name evidence="10" type="ORF">GCM10010844_08920</name>
</gene>
<evidence type="ECO:0000256" key="1">
    <source>
        <dbReference type="ARBA" id="ARBA00004761"/>
    </source>
</evidence>
<dbReference type="NCBIfam" id="TIGR01313">
    <property type="entry name" value="therm_gnt_kin"/>
    <property type="match status" value="1"/>
</dbReference>
<evidence type="ECO:0000256" key="7">
    <source>
        <dbReference type="ARBA" id="ARBA00022840"/>
    </source>
</evidence>